<organism evidence="6 7">
    <name type="scientific">Aeoliella mucimassa</name>
    <dbReference type="NCBI Taxonomy" id="2527972"/>
    <lineage>
        <taxon>Bacteria</taxon>
        <taxon>Pseudomonadati</taxon>
        <taxon>Planctomycetota</taxon>
        <taxon>Planctomycetia</taxon>
        <taxon>Pirellulales</taxon>
        <taxon>Lacipirellulaceae</taxon>
        <taxon>Aeoliella</taxon>
    </lineage>
</organism>
<evidence type="ECO:0000313" key="6">
    <source>
        <dbReference type="EMBL" id="QDU57629.1"/>
    </source>
</evidence>
<dbReference type="GO" id="GO:0009288">
    <property type="term" value="C:bacterial-type flagellum"/>
    <property type="evidence" value="ECO:0007669"/>
    <property type="project" value="UniProtKB-SubCell"/>
</dbReference>
<dbReference type="PANTHER" id="PTHR42792:SF2">
    <property type="entry name" value="FLAGELLIN"/>
    <property type="match status" value="1"/>
</dbReference>
<dbReference type="PANTHER" id="PTHR42792">
    <property type="entry name" value="FLAGELLIN"/>
    <property type="match status" value="1"/>
</dbReference>
<dbReference type="InterPro" id="IPR046358">
    <property type="entry name" value="Flagellin_C"/>
</dbReference>
<evidence type="ECO:0000256" key="1">
    <source>
        <dbReference type="ARBA" id="ARBA00005709"/>
    </source>
</evidence>
<evidence type="ECO:0000259" key="5">
    <source>
        <dbReference type="Pfam" id="PF00700"/>
    </source>
</evidence>
<dbReference type="AlphaFoldDB" id="A0A518ASC3"/>
<keyword evidence="6" id="KW-0969">Cilium</keyword>
<dbReference type="Pfam" id="PF00669">
    <property type="entry name" value="Flagellin_N"/>
    <property type="match status" value="1"/>
</dbReference>
<name>A0A518ASC3_9BACT</name>
<dbReference type="KEGG" id="amuc:Pan181_38480"/>
<dbReference type="EMBL" id="CP036278">
    <property type="protein sequence ID" value="QDU57629.1"/>
    <property type="molecule type" value="Genomic_DNA"/>
</dbReference>
<dbReference type="Proteomes" id="UP000315750">
    <property type="component" value="Chromosome"/>
</dbReference>
<evidence type="ECO:0000313" key="7">
    <source>
        <dbReference type="Proteomes" id="UP000315750"/>
    </source>
</evidence>
<dbReference type="Pfam" id="PF07196">
    <property type="entry name" value="Flagellin_IN"/>
    <property type="match status" value="1"/>
</dbReference>
<comment type="subcellular location">
    <subcellularLocation>
        <location evidence="3">Secreted</location>
    </subcellularLocation>
    <subcellularLocation>
        <location evidence="3">Bacterial flagellum</location>
    </subcellularLocation>
</comment>
<dbReference type="SUPFAM" id="SSF64518">
    <property type="entry name" value="Phase 1 flagellin"/>
    <property type="match status" value="2"/>
</dbReference>
<protein>
    <recommendedName>
        <fullName evidence="3">Flagellin</fullName>
    </recommendedName>
</protein>
<keyword evidence="7" id="KW-1185">Reference proteome</keyword>
<dbReference type="Pfam" id="PF00700">
    <property type="entry name" value="Flagellin_C"/>
    <property type="match status" value="1"/>
</dbReference>
<keyword evidence="2 3" id="KW-0975">Bacterial flagellum</keyword>
<feature type="domain" description="Flagellin N-terminal" evidence="4">
    <location>
        <begin position="4"/>
        <end position="141"/>
    </location>
</feature>
<comment type="similarity">
    <text evidence="1 3">Belongs to the bacterial flagellin family.</text>
</comment>
<keyword evidence="3" id="KW-0964">Secreted</keyword>
<evidence type="ECO:0000259" key="4">
    <source>
        <dbReference type="Pfam" id="PF00669"/>
    </source>
</evidence>
<reference evidence="6 7" key="1">
    <citation type="submission" date="2019-02" db="EMBL/GenBank/DDBJ databases">
        <title>Deep-cultivation of Planctomycetes and their phenomic and genomic characterization uncovers novel biology.</title>
        <authorList>
            <person name="Wiegand S."/>
            <person name="Jogler M."/>
            <person name="Boedeker C."/>
            <person name="Pinto D."/>
            <person name="Vollmers J."/>
            <person name="Rivas-Marin E."/>
            <person name="Kohn T."/>
            <person name="Peeters S.H."/>
            <person name="Heuer A."/>
            <person name="Rast P."/>
            <person name="Oberbeckmann S."/>
            <person name="Bunk B."/>
            <person name="Jeske O."/>
            <person name="Meyerdierks A."/>
            <person name="Storesund J.E."/>
            <person name="Kallscheuer N."/>
            <person name="Luecker S."/>
            <person name="Lage O.M."/>
            <person name="Pohl T."/>
            <person name="Merkel B.J."/>
            <person name="Hornburger P."/>
            <person name="Mueller R.-W."/>
            <person name="Bruemmer F."/>
            <person name="Labrenz M."/>
            <person name="Spormann A.M."/>
            <person name="Op den Camp H."/>
            <person name="Overmann J."/>
            <person name="Amann R."/>
            <person name="Jetten M.S.M."/>
            <person name="Mascher T."/>
            <person name="Medema M.H."/>
            <person name="Devos D.P."/>
            <person name="Kaster A.-K."/>
            <person name="Ovreas L."/>
            <person name="Rohde M."/>
            <person name="Galperin M.Y."/>
            <person name="Jogler C."/>
        </authorList>
    </citation>
    <scope>NUCLEOTIDE SEQUENCE [LARGE SCALE GENOMIC DNA]</scope>
    <source>
        <strain evidence="6 7">Pan181</strain>
    </source>
</reference>
<keyword evidence="6" id="KW-0966">Cell projection</keyword>
<dbReference type="Gene3D" id="1.20.1330.10">
    <property type="entry name" value="f41 fragment of flagellin, N-terminal domain"/>
    <property type="match status" value="2"/>
</dbReference>
<evidence type="ECO:0000256" key="3">
    <source>
        <dbReference type="RuleBase" id="RU362073"/>
    </source>
</evidence>
<proteinExistence type="inferred from homology"/>
<evidence type="ECO:0000256" key="2">
    <source>
        <dbReference type="ARBA" id="ARBA00023143"/>
    </source>
</evidence>
<gene>
    <name evidence="6" type="primary">fliC</name>
    <name evidence="6" type="ORF">Pan181_38480</name>
</gene>
<accession>A0A518ASC3</accession>
<comment type="function">
    <text evidence="3">Flagellin is the subunit protein which polymerizes to form the filaments of bacterial flagella.</text>
</comment>
<dbReference type="InterPro" id="IPR001029">
    <property type="entry name" value="Flagellin_N"/>
</dbReference>
<dbReference type="GO" id="GO:0005576">
    <property type="term" value="C:extracellular region"/>
    <property type="evidence" value="ECO:0007669"/>
    <property type="project" value="UniProtKB-SubCell"/>
</dbReference>
<sequence length="948" mass="93684">MTRINTNVSSLVGRNNLRQANASLSQSLTRLSTGLRINTGKDDPAGLIASENLRSDITAIEKAISNTDRANQVIATADSALGQVSSLLNDIRGLVTESANSGALSDEQIEANQLQVDSSLEALNRIAQTTTFQGRRLLDGSLDFITSSSDTDFANVSNLQIDQANLGATGSVDVDISVTTAATKAQIDVTSFPATSTAAQATADLDLTLAQTPTASSVSAGGSFAVDTALTQSTVTAGGSFAIDNDAQQSSLSAVTLANSDISFATTAAGGLDGTNGNIDVVFTNGQDGNGDVAVVTFDGSTLTIAIDDGTTQFSTIKTAVDGFVDGGNGVGAGDIIATVGTPGGVFTTGDVATFGTQSLTGGIDAATDTAATFSATNATGENFDITFASGTSGSGVVVTGDASSGYTVTIGDDYVGDLDSIATAINSGVAEVSDAAFSSNLAFDAAAGDNAAIANVVSLTGGSAAATDAPATFSATATGGENFDITFASGASGSGVVVTGDASAGYTVTIGDDYSGDLDSIATAINSGIAEVSDAAFSSNLTFDAAVGDNASIANVVSLTGGSAGSTGTLAIDITTDANTATYNGFAINVTEGGGTANTATATLNTSGSSIDINITGTVTAQAIIDAISGIDGFTASLDGTNSTSGFTAAGTNYVEASDSAPGTAPTLTGGDNGGGLANDVVFELSGTNGSEVLSFGEGTVIADVAKGINLVSDATGVSATVNGTTLELTSNAYGTSASVEVSVIDDIGALFTDARDTGTDIVANVNGVSATGDGNELSINTATLDLSATIDPAFTGTASFSITGGGALFQLGPDVVSNQQARLGIGSVNTARLGGVSGKLYQLGTGGSADLTTDTTTAASIVEEAIDQVTSLRGRLGAFQRTTLETNQNALNDTLTNLTEAESSIRDADFAEETASLTRAQILVQSGTQVLAIANQNPQNALSLLG</sequence>
<dbReference type="PRINTS" id="PR00207">
    <property type="entry name" value="FLAGELLIN"/>
</dbReference>
<dbReference type="InterPro" id="IPR001492">
    <property type="entry name" value="Flagellin"/>
</dbReference>
<feature type="domain" description="Flagellin C-terminal" evidence="5">
    <location>
        <begin position="863"/>
        <end position="947"/>
    </location>
</feature>
<dbReference type="OrthoDB" id="9796789at2"/>
<dbReference type="InterPro" id="IPR010810">
    <property type="entry name" value="Flagellin_hook_IN_motif"/>
</dbReference>
<keyword evidence="6" id="KW-0282">Flagellum</keyword>
<dbReference type="RefSeq" id="WP_145248911.1">
    <property type="nucleotide sequence ID" value="NZ_CP036278.1"/>
</dbReference>
<dbReference type="GO" id="GO:0005198">
    <property type="term" value="F:structural molecule activity"/>
    <property type="evidence" value="ECO:0007669"/>
    <property type="project" value="UniProtKB-UniRule"/>
</dbReference>